<organism evidence="11 12">
    <name type="scientific">Williamwhitmania taraxaci</name>
    <dbReference type="NCBI Taxonomy" id="1640674"/>
    <lineage>
        <taxon>Bacteria</taxon>
        <taxon>Pseudomonadati</taxon>
        <taxon>Bacteroidota</taxon>
        <taxon>Bacteroidia</taxon>
        <taxon>Bacteroidales</taxon>
        <taxon>Williamwhitmaniaceae</taxon>
        <taxon>Williamwhitmania</taxon>
    </lineage>
</organism>
<evidence type="ECO:0000256" key="6">
    <source>
        <dbReference type="ARBA" id="ARBA00022917"/>
    </source>
</evidence>
<dbReference type="Pfam" id="PF19269">
    <property type="entry name" value="Anticodon_2"/>
    <property type="match status" value="1"/>
</dbReference>
<evidence type="ECO:0000313" key="11">
    <source>
        <dbReference type="EMBL" id="SDC60771.1"/>
    </source>
</evidence>
<evidence type="ECO:0000256" key="1">
    <source>
        <dbReference type="ARBA" id="ARBA00007894"/>
    </source>
</evidence>
<keyword evidence="7 8" id="KW-0030">Aminoacyl-tRNA synthetase</keyword>
<comment type="caution">
    <text evidence="8">Lacks conserved residue(s) required for the propagation of feature annotation.</text>
</comment>
<comment type="subcellular location">
    <subcellularLocation>
        <location evidence="8">Cytoplasm</location>
    </subcellularLocation>
</comment>
<dbReference type="GO" id="GO:0005524">
    <property type="term" value="F:ATP binding"/>
    <property type="evidence" value="ECO:0007669"/>
    <property type="project" value="UniProtKB-UniRule"/>
</dbReference>
<dbReference type="GO" id="GO:0005829">
    <property type="term" value="C:cytosol"/>
    <property type="evidence" value="ECO:0007669"/>
    <property type="project" value="TreeGrafter"/>
</dbReference>
<name>A0A1G6MZC5_9BACT</name>
<evidence type="ECO:0000259" key="10">
    <source>
        <dbReference type="Pfam" id="PF19269"/>
    </source>
</evidence>
<comment type="subunit">
    <text evidence="8">Monomer.</text>
</comment>
<sequence length="509" mass="58015">MKQRRVRVRFAPSPTGPLHIGGVRTALFNYFFAKKHGGDFLLRIEDTDSNRFVPGAEDYIVNSLKWCGIQIDEGVSVGGPHAPYRQSERRDIYKKYADQLVAGGFAYYAFDTPEELDAIRAKFEAEGKTFTYNFEIRTQLNTSLVLPAEEVQSRINTGQGWVIRFKMPENEEVEMHDLIRDRVVVNSSTLDDKVLFKSADMLPTYHLANVVDDYLMEISHVIRGEEWLPSLPLHVLLYRAFGWTEVMPLFSHLPLLLKPTGNGKLSKRDGDKLGFPVFPLFWKAENGETARGYREDGYFPEAFVNLLAFLGWNPGTEQELFTMDELIQLFSLERVNKSGARFDPEKAKWFNQQYLRMKSDAELATLYMPILEEKGISVQTEYVESVVALVKDRATFMSDFWPSSSYFFVAPDSYDEKVVAKFWKENIPALISELRERVAIIAPFSQENIDKVVHEWVAEKQVPMGQVMNNFRLCLVGASMGPGVAQIAALIGKEETLKRLDAGIKNIKA</sequence>
<dbReference type="GO" id="GO:0000049">
    <property type="term" value="F:tRNA binding"/>
    <property type="evidence" value="ECO:0007669"/>
    <property type="project" value="InterPro"/>
</dbReference>
<protein>
    <recommendedName>
        <fullName evidence="8">Glutamate--tRNA ligase</fullName>
        <ecNumber evidence="8">6.1.1.17</ecNumber>
    </recommendedName>
    <alternativeName>
        <fullName evidence="8">Glutamyl-tRNA synthetase</fullName>
        <shortName evidence="8">GluRS</shortName>
    </alternativeName>
</protein>
<dbReference type="STRING" id="1640674.SAMN05216323_103932"/>
<dbReference type="PANTHER" id="PTHR43311:SF2">
    <property type="entry name" value="GLUTAMATE--TRNA LIGASE, MITOCHONDRIAL-RELATED"/>
    <property type="match status" value="1"/>
</dbReference>
<dbReference type="AlphaFoldDB" id="A0A1G6MZC5"/>
<dbReference type="GO" id="GO:0004818">
    <property type="term" value="F:glutamate-tRNA ligase activity"/>
    <property type="evidence" value="ECO:0007669"/>
    <property type="project" value="UniProtKB-UniRule"/>
</dbReference>
<dbReference type="Gene3D" id="1.10.10.350">
    <property type="match status" value="1"/>
</dbReference>
<comment type="similarity">
    <text evidence="1 8">Belongs to the class-I aminoacyl-tRNA synthetase family. Glutamate--tRNA ligase type 1 subfamily.</text>
</comment>
<evidence type="ECO:0000259" key="9">
    <source>
        <dbReference type="Pfam" id="PF00749"/>
    </source>
</evidence>
<accession>A0A1G6MZC5</accession>
<proteinExistence type="inferred from homology"/>
<keyword evidence="4 8" id="KW-0547">Nucleotide-binding</keyword>
<comment type="catalytic activity">
    <reaction evidence="8">
        <text>tRNA(Glu) + L-glutamate + ATP = L-glutamyl-tRNA(Glu) + AMP + diphosphate</text>
        <dbReference type="Rhea" id="RHEA:23540"/>
        <dbReference type="Rhea" id="RHEA-COMP:9663"/>
        <dbReference type="Rhea" id="RHEA-COMP:9680"/>
        <dbReference type="ChEBI" id="CHEBI:29985"/>
        <dbReference type="ChEBI" id="CHEBI:30616"/>
        <dbReference type="ChEBI" id="CHEBI:33019"/>
        <dbReference type="ChEBI" id="CHEBI:78442"/>
        <dbReference type="ChEBI" id="CHEBI:78520"/>
        <dbReference type="ChEBI" id="CHEBI:456215"/>
        <dbReference type="EC" id="6.1.1.17"/>
    </reaction>
</comment>
<evidence type="ECO:0000313" key="12">
    <source>
        <dbReference type="Proteomes" id="UP000199452"/>
    </source>
</evidence>
<dbReference type="FunFam" id="3.40.50.620:FF:000127">
    <property type="entry name" value="Glutamate--tRNA ligase"/>
    <property type="match status" value="1"/>
</dbReference>
<feature type="domain" description="Glutamyl/glutaminyl-tRNA synthetase class Ib catalytic" evidence="9">
    <location>
        <begin position="6"/>
        <end position="349"/>
    </location>
</feature>
<evidence type="ECO:0000256" key="4">
    <source>
        <dbReference type="ARBA" id="ARBA00022741"/>
    </source>
</evidence>
<keyword evidence="2 8" id="KW-0963">Cytoplasm</keyword>
<dbReference type="InterPro" id="IPR033910">
    <property type="entry name" value="GluRS_core"/>
</dbReference>
<dbReference type="InterPro" id="IPR001412">
    <property type="entry name" value="aa-tRNA-synth_I_CS"/>
</dbReference>
<feature type="short sequence motif" description="'HIGH' region" evidence="8">
    <location>
        <begin position="12"/>
        <end position="22"/>
    </location>
</feature>
<dbReference type="EMBL" id="FMYP01000039">
    <property type="protein sequence ID" value="SDC60771.1"/>
    <property type="molecule type" value="Genomic_DNA"/>
</dbReference>
<keyword evidence="12" id="KW-1185">Reference proteome</keyword>
<keyword evidence="3 8" id="KW-0436">Ligase</keyword>
<evidence type="ECO:0000256" key="5">
    <source>
        <dbReference type="ARBA" id="ARBA00022840"/>
    </source>
</evidence>
<evidence type="ECO:0000256" key="7">
    <source>
        <dbReference type="ARBA" id="ARBA00023146"/>
    </source>
</evidence>
<dbReference type="Proteomes" id="UP000199452">
    <property type="component" value="Unassembled WGS sequence"/>
</dbReference>
<evidence type="ECO:0000256" key="8">
    <source>
        <dbReference type="HAMAP-Rule" id="MF_00022"/>
    </source>
</evidence>
<dbReference type="PANTHER" id="PTHR43311">
    <property type="entry name" value="GLUTAMATE--TRNA LIGASE"/>
    <property type="match status" value="1"/>
</dbReference>
<dbReference type="PROSITE" id="PS00178">
    <property type="entry name" value="AA_TRNA_LIGASE_I"/>
    <property type="match status" value="1"/>
</dbReference>
<dbReference type="InterPro" id="IPR008925">
    <property type="entry name" value="aa_tRNA-synth_I_cd-bd_sf"/>
</dbReference>
<keyword evidence="5 8" id="KW-0067">ATP-binding</keyword>
<reference evidence="11 12" key="1">
    <citation type="submission" date="2016-09" db="EMBL/GenBank/DDBJ databases">
        <authorList>
            <person name="Capua I."/>
            <person name="De Benedictis P."/>
            <person name="Joannis T."/>
            <person name="Lombin L.H."/>
            <person name="Cattoli G."/>
        </authorList>
    </citation>
    <scope>NUCLEOTIDE SEQUENCE [LARGE SCALE GENOMIC DNA]</scope>
    <source>
        <strain evidence="11 12">A7P-90m</strain>
    </source>
</reference>
<evidence type="ECO:0000256" key="2">
    <source>
        <dbReference type="ARBA" id="ARBA00022490"/>
    </source>
</evidence>
<dbReference type="InterPro" id="IPR049940">
    <property type="entry name" value="GluQ/Sye"/>
</dbReference>
<dbReference type="InterPro" id="IPR020058">
    <property type="entry name" value="Glu/Gln-tRNA-synth_Ib_cat-dom"/>
</dbReference>
<dbReference type="GO" id="GO:0008270">
    <property type="term" value="F:zinc ion binding"/>
    <property type="evidence" value="ECO:0007669"/>
    <property type="project" value="InterPro"/>
</dbReference>
<dbReference type="OrthoDB" id="9807503at2"/>
<dbReference type="InterPro" id="IPR020751">
    <property type="entry name" value="aa-tRNA-synth_I_codon-bd_sub2"/>
</dbReference>
<feature type="binding site" evidence="8">
    <location>
        <position position="267"/>
    </location>
    <ligand>
        <name>ATP</name>
        <dbReference type="ChEBI" id="CHEBI:30616"/>
    </ligand>
</feature>
<dbReference type="Pfam" id="PF00749">
    <property type="entry name" value="tRNA-synt_1c"/>
    <property type="match status" value="1"/>
</dbReference>
<dbReference type="InterPro" id="IPR000924">
    <property type="entry name" value="Glu/Gln-tRNA-synth"/>
</dbReference>
<dbReference type="SUPFAM" id="SSF52374">
    <property type="entry name" value="Nucleotidylyl transferase"/>
    <property type="match status" value="1"/>
</dbReference>
<dbReference type="HAMAP" id="MF_00022">
    <property type="entry name" value="Glu_tRNA_synth_type1"/>
    <property type="match status" value="1"/>
</dbReference>
<dbReference type="PRINTS" id="PR00987">
    <property type="entry name" value="TRNASYNTHGLU"/>
</dbReference>
<feature type="short sequence motif" description="'KMSKS' region" evidence="8">
    <location>
        <begin position="264"/>
        <end position="268"/>
    </location>
</feature>
<dbReference type="CDD" id="cd00808">
    <property type="entry name" value="GluRS_core"/>
    <property type="match status" value="1"/>
</dbReference>
<evidence type="ECO:0000256" key="3">
    <source>
        <dbReference type="ARBA" id="ARBA00022598"/>
    </source>
</evidence>
<dbReference type="InterPro" id="IPR004527">
    <property type="entry name" value="Glu-tRNA-ligase_bac/mito"/>
</dbReference>
<comment type="function">
    <text evidence="8">Catalyzes the attachment of glutamate to tRNA(Glu) in a two-step reaction: glutamate is first activated by ATP to form Glu-AMP and then transferred to the acceptor end of tRNA(Glu).</text>
</comment>
<dbReference type="GO" id="GO:0006424">
    <property type="term" value="P:glutamyl-tRNA aminoacylation"/>
    <property type="evidence" value="ECO:0007669"/>
    <property type="project" value="UniProtKB-UniRule"/>
</dbReference>
<gene>
    <name evidence="8" type="primary">gltX</name>
    <name evidence="11" type="ORF">SAMN05216323_103932</name>
</gene>
<dbReference type="RefSeq" id="WP_092438905.1">
    <property type="nucleotide sequence ID" value="NZ_FMYP01000039.1"/>
</dbReference>
<dbReference type="Gene3D" id="3.40.50.620">
    <property type="entry name" value="HUPs"/>
    <property type="match status" value="1"/>
</dbReference>
<dbReference type="SUPFAM" id="SSF48163">
    <property type="entry name" value="An anticodon-binding domain of class I aminoacyl-tRNA synthetases"/>
    <property type="match status" value="1"/>
</dbReference>
<dbReference type="EC" id="6.1.1.17" evidence="8"/>
<keyword evidence="6 8" id="KW-0648">Protein biosynthesis</keyword>
<feature type="domain" description="Aminoacyl-tRNA synthetase class I anticodon-binding" evidence="10">
    <location>
        <begin position="363"/>
        <end position="504"/>
    </location>
</feature>
<dbReference type="InterPro" id="IPR014729">
    <property type="entry name" value="Rossmann-like_a/b/a_fold"/>
</dbReference>
<dbReference type="InterPro" id="IPR045462">
    <property type="entry name" value="aa-tRNA-synth_I_cd-bd"/>
</dbReference>
<dbReference type="NCBIfam" id="TIGR00464">
    <property type="entry name" value="gltX_bact"/>
    <property type="match status" value="1"/>
</dbReference>